<gene>
    <name evidence="2" type="ORF">CcaverHIS019_0109050</name>
</gene>
<protein>
    <submittedName>
        <fullName evidence="2">Uncharacterized protein</fullName>
    </submittedName>
</protein>
<dbReference type="AlphaFoldDB" id="A0AA48I8L3"/>
<feature type="compositionally biased region" description="Polar residues" evidence="1">
    <location>
        <begin position="89"/>
        <end position="99"/>
    </location>
</feature>
<feature type="compositionally biased region" description="Pro residues" evidence="1">
    <location>
        <begin position="126"/>
        <end position="136"/>
    </location>
</feature>
<sequence length="514" mass="57724">MTTGSEPSTGQDANQLDSFGISTGSRDSIGPQPRPRTVNPISPPPGFETRFQTASPVSPLPGFGGFWEDVDTKTSLPDVPLTREPRQLSRPTSLAQIGSTVKEYVRNVRSRGNTPNSSPANSSHPSPDPTPEPSPSKAPIELERRRPRTKVECLTGFALPPLTRPSRICGLYGPDAVASFAQLNGKKLQIQHHSGLAPLLLRQLDAVRGIPKIRRMHSPEGSNETDAKAAEQYASSIDSWMRAESHMVKLAGSRFKDDIETAEMWRYYLGQAVNNLVGERDTFRPGWEPRHQCAWEIPPRAEAEHRWHDWFAWSSPDDKPSRPVAMMTWRMEATAFDFDTLYCSAVRNVPLDWVLDIKYPGFEITVCKDQVAYPEGMTWEASLLALLAWQGLHHYGIRWAIIFNGETAMITYLAKSTTMFVSKPFGCAGERGLTLASALFALASMDHESDTNRPLYTMRNNHIDFYSRPTRSHVRELWAEACAQHDWAARDALLYKEREMSAIKEEPEVKKECE</sequence>
<feature type="region of interest" description="Disordered" evidence="1">
    <location>
        <begin position="1"/>
        <end position="147"/>
    </location>
</feature>
<evidence type="ECO:0000256" key="1">
    <source>
        <dbReference type="SAM" id="MobiDB-lite"/>
    </source>
</evidence>
<evidence type="ECO:0000313" key="2">
    <source>
        <dbReference type="EMBL" id="BEI88187.1"/>
    </source>
</evidence>
<keyword evidence="3" id="KW-1185">Reference proteome</keyword>
<proteinExistence type="predicted"/>
<dbReference type="RefSeq" id="XP_060453453.1">
    <property type="nucleotide sequence ID" value="XM_060604215.1"/>
</dbReference>
<dbReference type="GeneID" id="85492058"/>
<organism evidence="2 3">
    <name type="scientific">Cutaneotrichosporon cavernicola</name>
    <dbReference type="NCBI Taxonomy" id="279322"/>
    <lineage>
        <taxon>Eukaryota</taxon>
        <taxon>Fungi</taxon>
        <taxon>Dikarya</taxon>
        <taxon>Basidiomycota</taxon>
        <taxon>Agaricomycotina</taxon>
        <taxon>Tremellomycetes</taxon>
        <taxon>Trichosporonales</taxon>
        <taxon>Trichosporonaceae</taxon>
        <taxon>Cutaneotrichosporon</taxon>
    </lineage>
</organism>
<accession>A0AA48I8L3</accession>
<feature type="compositionally biased region" description="Polar residues" evidence="1">
    <location>
        <begin position="1"/>
        <end position="26"/>
    </location>
</feature>
<dbReference type="EMBL" id="AP028212">
    <property type="protein sequence ID" value="BEI88187.1"/>
    <property type="molecule type" value="Genomic_DNA"/>
</dbReference>
<dbReference type="KEGG" id="ccac:CcaHIS019_0109050"/>
<name>A0AA48I8L3_9TREE</name>
<feature type="compositionally biased region" description="Low complexity" evidence="1">
    <location>
        <begin position="113"/>
        <end position="125"/>
    </location>
</feature>
<reference evidence="2" key="1">
    <citation type="journal article" date="2023" name="BMC Genomics">
        <title>Chromosome-level genome assemblies of Cutaneotrichosporon spp. (Trichosporonales, Basidiomycota) reveal imbalanced evolution between nucleotide sequences and chromosome synteny.</title>
        <authorList>
            <person name="Kobayashi Y."/>
            <person name="Kayamori A."/>
            <person name="Aoki K."/>
            <person name="Shiwa Y."/>
            <person name="Matsutani M."/>
            <person name="Fujita N."/>
            <person name="Sugita T."/>
            <person name="Iwasaki W."/>
            <person name="Tanaka N."/>
            <person name="Takashima M."/>
        </authorList>
    </citation>
    <scope>NUCLEOTIDE SEQUENCE</scope>
    <source>
        <strain evidence="2">HIS019</strain>
    </source>
</reference>
<evidence type="ECO:0000313" key="3">
    <source>
        <dbReference type="Proteomes" id="UP001233271"/>
    </source>
</evidence>
<dbReference type="Proteomes" id="UP001233271">
    <property type="component" value="Chromosome 1"/>
</dbReference>